<gene>
    <name evidence="1" type="ORF">MNBD_GAMMA01-1166</name>
</gene>
<evidence type="ECO:0000313" key="1">
    <source>
        <dbReference type="EMBL" id="VAW34800.1"/>
    </source>
</evidence>
<protein>
    <submittedName>
        <fullName evidence="1">Uncharacterized protein</fullName>
    </submittedName>
</protein>
<reference evidence="1" key="1">
    <citation type="submission" date="2018-06" db="EMBL/GenBank/DDBJ databases">
        <authorList>
            <person name="Zhirakovskaya E."/>
        </authorList>
    </citation>
    <scope>NUCLEOTIDE SEQUENCE</scope>
</reference>
<name>A0A3B0V1L4_9ZZZZ</name>
<dbReference type="EMBL" id="UOEW01000083">
    <property type="protein sequence ID" value="VAW34800.1"/>
    <property type="molecule type" value="Genomic_DNA"/>
</dbReference>
<accession>A0A3B0V1L4</accession>
<dbReference type="AlphaFoldDB" id="A0A3B0V1L4"/>
<proteinExistence type="predicted"/>
<sequence>MTTLNKIMDFIKNPNPDIETRDRVQAIGAYSADKKSFQCQKISISRFFDAQSLK</sequence>
<organism evidence="1">
    <name type="scientific">hydrothermal vent metagenome</name>
    <dbReference type="NCBI Taxonomy" id="652676"/>
    <lineage>
        <taxon>unclassified sequences</taxon>
        <taxon>metagenomes</taxon>
        <taxon>ecological metagenomes</taxon>
    </lineage>
</organism>